<evidence type="ECO:0000256" key="1">
    <source>
        <dbReference type="SAM" id="MobiDB-lite"/>
    </source>
</evidence>
<dbReference type="Proteomes" id="UP000442535">
    <property type="component" value="Unassembled WGS sequence"/>
</dbReference>
<evidence type="ECO:0000313" key="2">
    <source>
        <dbReference type="EMBL" id="MST50702.1"/>
    </source>
</evidence>
<dbReference type="EMBL" id="VUMY01000033">
    <property type="protein sequence ID" value="MST50702.1"/>
    <property type="molecule type" value="Genomic_DNA"/>
</dbReference>
<sequence length="454" mass="48827">MDAGLVNGLSSMVASTLPKSSMSSAKDSASAVSTVSTPVIDTVEISSQTQSAAKVFDPTAVDGPYEQKHIGGALATSSAKDGFNGWEAMLKDMFGIENGGDRNDMPVIYRFNPYDQSPDGRGPGAGYVLANQLTNQERNFIANVYVYAHDNGLDTDIARTVGGGILNKTLASDNDAYSVAENAFAKGLHVYALNRPSYSLDNEEQAEIDSVVLETLSSNAIKDSLITAEVRDELFASRPGDTGTLDRMRGIQQLIYAYSEKYSDGSASSDGVSSSEAKRYISWRENMVKGWDAWEDIRASDPQSFEATGDPDAPNAKTNQVLLDLFGKDSSENLSVFDKYAQRVDYVASSLNDDQKSTLGMLYKLAEGKDSKAALAKVDQLAGAMAAMNYMNKMNSEASGDASDFWSEMMVRNRDEATSALREAISKRLDAAKINADKPNAATPNAPAHIDTEA</sequence>
<feature type="region of interest" description="Disordered" evidence="1">
    <location>
        <begin position="435"/>
        <end position="454"/>
    </location>
</feature>
<protein>
    <submittedName>
        <fullName evidence="2">Uncharacterized protein</fullName>
    </submittedName>
</protein>
<comment type="caution">
    <text evidence="2">The sequence shown here is derived from an EMBL/GenBank/DDBJ whole genome shotgun (WGS) entry which is preliminary data.</text>
</comment>
<organism evidence="2 3">
    <name type="scientific">Mobiluncus porci</name>
    <dbReference type="NCBI Taxonomy" id="2652278"/>
    <lineage>
        <taxon>Bacteria</taxon>
        <taxon>Bacillati</taxon>
        <taxon>Actinomycetota</taxon>
        <taxon>Actinomycetes</taxon>
        <taxon>Actinomycetales</taxon>
        <taxon>Actinomycetaceae</taxon>
        <taxon>Mobiluncus</taxon>
    </lineage>
</organism>
<evidence type="ECO:0000313" key="3">
    <source>
        <dbReference type="Proteomes" id="UP000442535"/>
    </source>
</evidence>
<gene>
    <name evidence="2" type="ORF">FYJ63_10825</name>
</gene>
<dbReference type="RefSeq" id="WP_154546618.1">
    <property type="nucleotide sequence ID" value="NZ_VUMY01000033.1"/>
</dbReference>
<dbReference type="AlphaFoldDB" id="A0A7K0K5E9"/>
<accession>A0A7K0K5E9</accession>
<keyword evidence="3" id="KW-1185">Reference proteome</keyword>
<proteinExistence type="predicted"/>
<name>A0A7K0K5E9_9ACTO</name>
<reference evidence="2 3" key="1">
    <citation type="submission" date="2019-08" db="EMBL/GenBank/DDBJ databases">
        <title>In-depth cultivation of the pig gut microbiome towards novel bacterial diversity and tailored functional studies.</title>
        <authorList>
            <person name="Wylensek D."/>
            <person name="Hitch T.C.A."/>
            <person name="Clavel T."/>
        </authorList>
    </citation>
    <scope>NUCLEOTIDE SEQUENCE [LARGE SCALE GENOMIC DNA]</scope>
    <source>
        <strain evidence="2 3">RF-GAM-744-WT-7</strain>
    </source>
</reference>